<evidence type="ECO:0000313" key="1">
    <source>
        <dbReference type="EMBL" id="CDR14279.1"/>
    </source>
</evidence>
<accession>A0A061A8Q8</accession>
<proteinExistence type="predicted"/>
<organism evidence="1">
    <name type="scientific">Streptomyces iranensis</name>
    <dbReference type="NCBI Taxonomy" id="576784"/>
    <lineage>
        <taxon>Bacteria</taxon>
        <taxon>Bacillati</taxon>
        <taxon>Actinomycetota</taxon>
        <taxon>Actinomycetes</taxon>
        <taxon>Kitasatosporales</taxon>
        <taxon>Streptomycetaceae</taxon>
        <taxon>Streptomyces</taxon>
        <taxon>Streptomyces violaceusniger group</taxon>
    </lineage>
</organism>
<dbReference type="HOGENOM" id="CLU_3419246_0_0_11"/>
<dbReference type="AlphaFoldDB" id="A0A061A8Q8"/>
<gene>
    <name evidence="1" type="ORF">SIRAN8280</name>
</gene>
<name>A0A061A8Q8_9ACTN</name>
<reference evidence="1" key="1">
    <citation type="submission" date="2014-05" db="EMBL/GenBank/DDBJ databases">
        <authorList>
            <person name="Horn Fabian"/>
        </authorList>
    </citation>
    <scope>NUCLEOTIDE SEQUENCE</scope>
</reference>
<protein>
    <submittedName>
        <fullName evidence="1">Uncharacterized protein</fullName>
    </submittedName>
</protein>
<sequence>MPDILLAETLASVLKPRPDGVIVRA</sequence>
<dbReference type="EMBL" id="LK022848">
    <property type="protein sequence ID" value="CDR14279.1"/>
    <property type="molecule type" value="Genomic_DNA"/>
</dbReference>